<evidence type="ECO:0000256" key="1">
    <source>
        <dbReference type="ARBA" id="ARBA00007867"/>
    </source>
</evidence>
<dbReference type="Pfam" id="PF17284">
    <property type="entry name" value="Spermine_synt_N"/>
    <property type="match status" value="1"/>
</dbReference>
<dbReference type="GO" id="GO:0006596">
    <property type="term" value="P:polyamine biosynthetic process"/>
    <property type="evidence" value="ECO:0007669"/>
    <property type="project" value="UniProtKB-UniRule"/>
</dbReference>
<dbReference type="Pfam" id="PF03435">
    <property type="entry name" value="Sacchrp_dh_NADP"/>
    <property type="match status" value="1"/>
</dbReference>
<dbReference type="InterPro" id="IPR030374">
    <property type="entry name" value="PABS"/>
</dbReference>
<evidence type="ECO:0000313" key="9">
    <source>
        <dbReference type="EMBL" id="KAF7776401.1"/>
    </source>
</evidence>
<dbReference type="GO" id="GO:0015940">
    <property type="term" value="P:pantothenate biosynthetic process"/>
    <property type="evidence" value="ECO:0007669"/>
    <property type="project" value="UniProtKB-ARBA"/>
</dbReference>
<dbReference type="Proteomes" id="UP000629468">
    <property type="component" value="Unassembled WGS sequence"/>
</dbReference>
<dbReference type="InterPro" id="IPR029063">
    <property type="entry name" value="SAM-dependent_MTases_sf"/>
</dbReference>
<keyword evidence="6" id="KW-0620">Polyamine biosynthesis</keyword>
<dbReference type="CDD" id="cd02440">
    <property type="entry name" value="AdoMet_MTases"/>
    <property type="match status" value="1"/>
</dbReference>
<dbReference type="InterPro" id="IPR030373">
    <property type="entry name" value="PABS_CS"/>
</dbReference>
<keyword evidence="3" id="KW-0521">NADP</keyword>
<dbReference type="Gene3D" id="2.30.140.10">
    <property type="entry name" value="Spermidine synthase, tetramerisation domain"/>
    <property type="match status" value="1"/>
</dbReference>
<dbReference type="Gene3D" id="3.30.360.10">
    <property type="entry name" value="Dihydrodipicolinate Reductase, domain 2"/>
    <property type="match status" value="1"/>
</dbReference>
<dbReference type="AlphaFoldDB" id="A0A8H7KHM7"/>
<dbReference type="NCBIfam" id="TIGR00417">
    <property type="entry name" value="speE"/>
    <property type="match status" value="1"/>
</dbReference>
<dbReference type="GO" id="GO:0019878">
    <property type="term" value="P:lysine biosynthetic process via aminoadipic acid"/>
    <property type="evidence" value="ECO:0007669"/>
    <property type="project" value="TreeGrafter"/>
</dbReference>
<dbReference type="InterPro" id="IPR036291">
    <property type="entry name" value="NAD(P)-bd_dom_sf"/>
</dbReference>
<dbReference type="FunFam" id="2.30.140.10:FF:000001">
    <property type="entry name" value="SPE3p Spermidine synthase"/>
    <property type="match status" value="1"/>
</dbReference>
<dbReference type="InterPro" id="IPR035246">
    <property type="entry name" value="Spermidine_synt_N"/>
</dbReference>
<dbReference type="GO" id="GO:0004753">
    <property type="term" value="F:saccharopine dehydrogenase activity"/>
    <property type="evidence" value="ECO:0007669"/>
    <property type="project" value="TreeGrafter"/>
</dbReference>
<protein>
    <recommendedName>
        <fullName evidence="8">PABS domain-containing protein</fullName>
    </recommendedName>
</protein>
<organism evidence="9 10">
    <name type="scientific">Agaricus bisporus var. burnettii</name>
    <dbReference type="NCBI Taxonomy" id="192524"/>
    <lineage>
        <taxon>Eukaryota</taxon>
        <taxon>Fungi</taxon>
        <taxon>Dikarya</taxon>
        <taxon>Basidiomycota</taxon>
        <taxon>Agaricomycotina</taxon>
        <taxon>Agaricomycetes</taxon>
        <taxon>Agaricomycetidae</taxon>
        <taxon>Agaricales</taxon>
        <taxon>Agaricineae</taxon>
        <taxon>Agaricaceae</taxon>
        <taxon>Agaricus</taxon>
    </lineage>
</organism>
<dbReference type="EMBL" id="JABXXO010000006">
    <property type="protein sequence ID" value="KAF7776401.1"/>
    <property type="molecule type" value="Genomic_DNA"/>
</dbReference>
<dbReference type="HAMAP" id="MF_00198">
    <property type="entry name" value="Spermidine_synth"/>
    <property type="match status" value="1"/>
</dbReference>
<feature type="active site" description="Proton acceptor" evidence="6">
    <location>
        <position position="166"/>
    </location>
</feature>
<dbReference type="InterPro" id="IPR051168">
    <property type="entry name" value="AASS"/>
</dbReference>
<evidence type="ECO:0000256" key="7">
    <source>
        <dbReference type="RuleBase" id="RU003836"/>
    </source>
</evidence>
<feature type="domain" description="PABS" evidence="8">
    <location>
        <begin position="11"/>
        <end position="246"/>
    </location>
</feature>
<dbReference type="GO" id="GO:0016765">
    <property type="term" value="F:transferase activity, transferring alkyl or aryl (other than methyl) groups"/>
    <property type="evidence" value="ECO:0007669"/>
    <property type="project" value="UniProtKB-ARBA"/>
</dbReference>
<dbReference type="FunFam" id="3.30.360.10:FF:000008">
    <property type="entry name" value="Alpha-aminoadipic semialdehyde synthase, mitochondrial"/>
    <property type="match status" value="1"/>
</dbReference>
<dbReference type="InterPro" id="IPR032095">
    <property type="entry name" value="Sacchrp_dh-like_C"/>
</dbReference>
<dbReference type="SUPFAM" id="SSF53335">
    <property type="entry name" value="S-adenosyl-L-methionine-dependent methyltransferases"/>
    <property type="match status" value="1"/>
</dbReference>
<dbReference type="InterPro" id="IPR037163">
    <property type="entry name" value="Spermidine_synt_N_sf"/>
</dbReference>
<dbReference type="PANTHER" id="PTHR11133">
    <property type="entry name" value="SACCHAROPINE DEHYDROGENASE"/>
    <property type="match status" value="1"/>
</dbReference>
<sequence>MAPLSHPSIVDGWFREISSQWPGQAMTLKVNKILHVEKSLYQDVLVFESETFGNVLVLDGVIQCTERDEFSYQEMIAHLPLASHPNPKKVLVVGGGDGGVVREVLKHDTVEQVVLCDIDEAVIRVSKQYLPHMSGLLTDPRVTVHIGDGFKFLSNNQNTYDVIITDSSDPVGPAESLFQKPYFELLHNALTPGGHISTQGECQWIQLSLIQDLKRVTSEIFQTTEYAYTTIPTYPSGQIGFMVCAKAPGRDLRTPVREVKNTKYYNKDIHRTAFVLPEFTRSVLEEGKDIRPKFGRAAKAVEAEAAGRKRKRVLLLGSGFVARPCAEYVVRNPENELTIACRTLSSAKALAESLPATTAISLDVNSTDALEKAIAEHDLVISLIPYTYHAAVIRAAIKSKTHVVTTSYVNPLMRELDAEAKAAGIVVFNEIGLDPGIDHLYAVKTINEVHAKGGKIKQFLSFCGGLPAPECADNPLGYKFSWSSRGVLLALLNTASYISNSQAITVTGAELMGHAKPYYISPAFAFVGYPNRDSTPFREWYHIPEAETVLRGTLRYQGFPEFIGTLVKLGWLDQTEKEWLKEGITWKQITKNLVGATAQDDLTEAAIVDRINAKVQFSSASEAERIVSGLRWIGTLSDEPAQIRAGNLLDTLCARLEGLMKYEVGERDLVMLQHKFVVEWADGTTQILTSTLEAYGSTVPGGYSAMALTVGVPCGITVQLVLDGVLKEPGVHAPYDYEVCEKIRKVLEIEGLGMVEKVM</sequence>
<evidence type="ECO:0000256" key="4">
    <source>
        <dbReference type="ARBA" id="ARBA00023002"/>
    </source>
</evidence>
<dbReference type="SUPFAM" id="SSF55347">
    <property type="entry name" value="Glyceraldehyde-3-phosphate dehydrogenase-like, C-terminal domain"/>
    <property type="match status" value="1"/>
</dbReference>
<evidence type="ECO:0000256" key="2">
    <source>
        <dbReference type="ARBA" id="ARBA00022679"/>
    </source>
</evidence>
<dbReference type="Gene3D" id="1.10.1870.10">
    <property type="entry name" value="Domain 3, Saccharopine reductase"/>
    <property type="match status" value="1"/>
</dbReference>
<comment type="caution">
    <text evidence="9">The sequence shown here is derived from an EMBL/GenBank/DDBJ whole genome shotgun (WGS) entry which is preliminary data.</text>
</comment>
<comment type="similarity">
    <text evidence="1 7">Belongs to the spermidine/spermine synthase family.</text>
</comment>
<evidence type="ECO:0000256" key="3">
    <source>
        <dbReference type="ARBA" id="ARBA00022857"/>
    </source>
</evidence>
<dbReference type="PROSITE" id="PS01330">
    <property type="entry name" value="PABS_1"/>
    <property type="match status" value="1"/>
</dbReference>
<dbReference type="PROSITE" id="PS51006">
    <property type="entry name" value="PABS_2"/>
    <property type="match status" value="1"/>
</dbReference>
<dbReference type="SUPFAM" id="SSF51735">
    <property type="entry name" value="NAD(P)-binding Rossmann-fold domains"/>
    <property type="match status" value="1"/>
</dbReference>
<evidence type="ECO:0000256" key="5">
    <source>
        <dbReference type="ARBA" id="ARBA00023154"/>
    </source>
</evidence>
<dbReference type="NCBIfam" id="NF002010">
    <property type="entry name" value="PRK00811.1"/>
    <property type="match status" value="1"/>
</dbReference>
<keyword evidence="2 6" id="KW-0808">Transferase</keyword>
<dbReference type="Gene3D" id="3.40.50.720">
    <property type="entry name" value="NAD(P)-binding Rossmann-like Domain"/>
    <property type="match status" value="1"/>
</dbReference>
<keyword evidence="4" id="KW-0560">Oxidoreductase</keyword>
<proteinExistence type="inferred from homology"/>
<keyword evidence="5" id="KW-0028">Amino-acid biosynthesis</keyword>
<evidence type="ECO:0000259" key="8">
    <source>
        <dbReference type="PROSITE" id="PS51006"/>
    </source>
</evidence>
<dbReference type="Pfam" id="PF16653">
    <property type="entry name" value="Sacchrp_dh_C"/>
    <property type="match status" value="1"/>
</dbReference>
<keyword evidence="5" id="KW-0457">Lysine biosynthesis</keyword>
<reference evidence="9 10" key="1">
    <citation type="journal article" name="Sci. Rep.">
        <title>Telomere-to-telomere assembled and centromere annotated genomes of the two main subspecies of the button mushroom Agaricus bisporus reveal especially polymorphic chromosome ends.</title>
        <authorList>
            <person name="Sonnenberg A.S.M."/>
            <person name="Sedaghat-Telgerd N."/>
            <person name="Lavrijssen B."/>
            <person name="Ohm R.A."/>
            <person name="Hendrickx P.M."/>
            <person name="Scholtmeijer K."/>
            <person name="Baars J.J.P."/>
            <person name="van Peer A."/>
        </authorList>
    </citation>
    <scope>NUCLEOTIDE SEQUENCE [LARGE SCALE GENOMIC DNA]</scope>
    <source>
        <strain evidence="9 10">H119_p4</strain>
    </source>
</reference>
<name>A0A8H7KHM7_AGABI</name>
<evidence type="ECO:0000313" key="10">
    <source>
        <dbReference type="Proteomes" id="UP000629468"/>
    </source>
</evidence>
<gene>
    <name evidence="9" type="ORF">Agabi119p4_4794</name>
</gene>
<dbReference type="Pfam" id="PF01564">
    <property type="entry name" value="Spermine_synth"/>
    <property type="match status" value="1"/>
</dbReference>
<dbReference type="GO" id="GO:0005737">
    <property type="term" value="C:cytoplasm"/>
    <property type="evidence" value="ECO:0007669"/>
    <property type="project" value="TreeGrafter"/>
</dbReference>
<accession>A0A8H7KHM7</accession>
<dbReference type="Gene3D" id="3.40.50.150">
    <property type="entry name" value="Vaccinia Virus protein VP39"/>
    <property type="match status" value="1"/>
</dbReference>
<dbReference type="FunFam" id="3.40.50.720:FF:000072">
    <property type="entry name" value="Saccharopine dehydrogenase [NADP(+), L-glutamate-forming]"/>
    <property type="match status" value="1"/>
</dbReference>
<evidence type="ECO:0000256" key="6">
    <source>
        <dbReference type="PROSITE-ProRule" id="PRU00354"/>
    </source>
</evidence>
<dbReference type="PANTHER" id="PTHR11133:SF22">
    <property type="entry name" value="ALPHA-AMINOADIPIC SEMIALDEHYDE SYNTHASE, MITOCHONDRIAL"/>
    <property type="match status" value="1"/>
</dbReference>
<dbReference type="InterPro" id="IPR005097">
    <property type="entry name" value="Sacchrp_dh_NADP-bd"/>
</dbReference>
<dbReference type="InterPro" id="IPR001045">
    <property type="entry name" value="Spermi_synthase"/>
</dbReference>
<dbReference type="FunFam" id="3.40.50.150:FF:000013">
    <property type="entry name" value="Spermidine synthase"/>
    <property type="match status" value="1"/>
</dbReference>